<keyword evidence="4" id="KW-0479">Metal-binding</keyword>
<evidence type="ECO:0000313" key="11">
    <source>
        <dbReference type="EMBL" id="MFC4294313.1"/>
    </source>
</evidence>
<keyword evidence="12" id="KW-1185">Reference proteome</keyword>
<dbReference type="Gene3D" id="1.10.1380.10">
    <property type="entry name" value="Neutral endopeptidase , domain2"/>
    <property type="match status" value="1"/>
</dbReference>
<dbReference type="InterPro" id="IPR000718">
    <property type="entry name" value="Peptidase_M13"/>
</dbReference>
<evidence type="ECO:0000256" key="5">
    <source>
        <dbReference type="ARBA" id="ARBA00022801"/>
    </source>
</evidence>
<dbReference type="Pfam" id="PF05649">
    <property type="entry name" value="Peptidase_M13_N"/>
    <property type="match status" value="1"/>
</dbReference>
<feature type="signal peptide" evidence="8">
    <location>
        <begin position="1"/>
        <end position="24"/>
    </location>
</feature>
<dbReference type="InterPro" id="IPR024079">
    <property type="entry name" value="MetalloPept_cat_dom_sf"/>
</dbReference>
<feature type="chain" id="PRO_5045456180" evidence="8">
    <location>
        <begin position="25"/>
        <end position="714"/>
    </location>
</feature>
<evidence type="ECO:0000313" key="12">
    <source>
        <dbReference type="Proteomes" id="UP001595828"/>
    </source>
</evidence>
<dbReference type="InterPro" id="IPR008753">
    <property type="entry name" value="Peptidase_M13_N"/>
</dbReference>
<dbReference type="RefSeq" id="WP_379537768.1">
    <property type="nucleotide sequence ID" value="NZ_JBHSDR010000003.1"/>
</dbReference>
<keyword evidence="7" id="KW-0482">Metalloprotease</keyword>
<name>A0ABV8RLP8_9SPHN</name>
<proteinExistence type="inferred from homology"/>
<dbReference type="Pfam" id="PF01431">
    <property type="entry name" value="Peptidase_M13"/>
    <property type="match status" value="1"/>
</dbReference>
<dbReference type="InterPro" id="IPR018497">
    <property type="entry name" value="Peptidase_M13_C"/>
</dbReference>
<dbReference type="PANTHER" id="PTHR11733:SF167">
    <property type="entry name" value="FI17812P1-RELATED"/>
    <property type="match status" value="1"/>
</dbReference>
<dbReference type="PRINTS" id="PR00786">
    <property type="entry name" value="NEPRILYSIN"/>
</dbReference>
<accession>A0ABV8RLP8</accession>
<dbReference type="PROSITE" id="PS51885">
    <property type="entry name" value="NEPRILYSIN"/>
    <property type="match status" value="1"/>
</dbReference>
<comment type="similarity">
    <text evidence="2">Belongs to the peptidase M13 family.</text>
</comment>
<evidence type="ECO:0000256" key="8">
    <source>
        <dbReference type="SAM" id="SignalP"/>
    </source>
</evidence>
<dbReference type="CDD" id="cd08662">
    <property type="entry name" value="M13"/>
    <property type="match status" value="1"/>
</dbReference>
<evidence type="ECO:0000256" key="6">
    <source>
        <dbReference type="ARBA" id="ARBA00022833"/>
    </source>
</evidence>
<gene>
    <name evidence="11" type="ORF">ACFO0A_04485</name>
</gene>
<dbReference type="PANTHER" id="PTHR11733">
    <property type="entry name" value="ZINC METALLOPROTEASE FAMILY M13 NEPRILYSIN-RELATED"/>
    <property type="match status" value="1"/>
</dbReference>
<evidence type="ECO:0000256" key="7">
    <source>
        <dbReference type="ARBA" id="ARBA00023049"/>
    </source>
</evidence>
<comment type="caution">
    <text evidence="11">The sequence shown here is derived from an EMBL/GenBank/DDBJ whole genome shotgun (WGS) entry which is preliminary data.</text>
</comment>
<keyword evidence="8" id="KW-0732">Signal</keyword>
<evidence type="ECO:0000256" key="2">
    <source>
        <dbReference type="ARBA" id="ARBA00007357"/>
    </source>
</evidence>
<feature type="domain" description="Peptidase M13 N-terminal" evidence="10">
    <location>
        <begin position="61"/>
        <end position="456"/>
    </location>
</feature>
<keyword evidence="6" id="KW-0862">Zinc</keyword>
<reference evidence="12" key="1">
    <citation type="journal article" date="2019" name="Int. J. Syst. Evol. Microbiol.">
        <title>The Global Catalogue of Microorganisms (GCM) 10K type strain sequencing project: providing services to taxonomists for standard genome sequencing and annotation.</title>
        <authorList>
            <consortium name="The Broad Institute Genomics Platform"/>
            <consortium name="The Broad Institute Genome Sequencing Center for Infectious Disease"/>
            <person name="Wu L."/>
            <person name="Ma J."/>
        </authorList>
    </citation>
    <scope>NUCLEOTIDE SEQUENCE [LARGE SCALE GENOMIC DNA]</scope>
    <source>
        <strain evidence="12">CGMCC 1.12989</strain>
    </source>
</reference>
<evidence type="ECO:0000259" key="10">
    <source>
        <dbReference type="Pfam" id="PF05649"/>
    </source>
</evidence>
<feature type="domain" description="Peptidase M13 C-terminal" evidence="9">
    <location>
        <begin position="508"/>
        <end position="711"/>
    </location>
</feature>
<keyword evidence="5" id="KW-0378">Hydrolase</keyword>
<sequence>MNKRLAALCAAVSLGVLGAASAYAESAPAAAPAPAKLVEPTPMVFPAMGFDPGDLDRTVKPGDDFYRFVNGKWQAATPIPPQYPAYGVGTNLSLGAKRDLRQIVDQMAAVNAAKGSIEQRVGDGYKAFMNVAAMNARGLAPAQPYLAQIAAAKSLGDLATLFGTMGYPAPFGTYVSIDSKNPSANTLYAGMSGLGLPDRDNYLVDTPRNIEMRAKYKDYVAYMLGKAGYADPKASAEAVYNLEKQIAAADWDRAVSRDPRLTYNRVSRTDLVKMAGAFPLQATLDKLGIGDVDSLVVGEMPPTPEEIAELKLSPEQLAKLGGGMPAMFGILRDTPVDTWKAWMASHFLSSAAPNLTTELDNANFAFYGTYLTGRQVQRERWQRALSAVEGQMGEAVGKLYVERHFPAASKAAMVDLVGNLRKAMRASIQEGTWMSPATRAEALTKLDSFGVKIGYPDKFETYDGLAISADDPLGNSIAAEQWQWNKQLRELKEPVDKAKWLMTPQTVNAYYMPPANEIVFPAAYLQAPNFSISADPAVNYGAIGTTIGHEIGHGFDDQGSRYDGTGALRSWWTDADRTAFNALGSRLATQYSKVCPYDDGKTCINGQLTLGENLGDLTGVTIAYRAYHMSLNGKKAPVINGLTGDQRFFIAYAVSHREQWREALERQILQTDPHSPDYARTNEVLRNFDPWYKAFNVKPGDKLWLDPKDRVKVW</sequence>
<dbReference type="InterPro" id="IPR042089">
    <property type="entry name" value="Peptidase_M13_dom_2"/>
</dbReference>
<dbReference type="Proteomes" id="UP001595828">
    <property type="component" value="Unassembled WGS sequence"/>
</dbReference>
<dbReference type="EMBL" id="JBHSDR010000003">
    <property type="protein sequence ID" value="MFC4294313.1"/>
    <property type="molecule type" value="Genomic_DNA"/>
</dbReference>
<evidence type="ECO:0000256" key="1">
    <source>
        <dbReference type="ARBA" id="ARBA00001947"/>
    </source>
</evidence>
<evidence type="ECO:0000256" key="4">
    <source>
        <dbReference type="ARBA" id="ARBA00022723"/>
    </source>
</evidence>
<keyword evidence="3" id="KW-0645">Protease</keyword>
<organism evidence="11 12">
    <name type="scientific">Novosphingobium tardum</name>
    <dbReference type="NCBI Taxonomy" id="1538021"/>
    <lineage>
        <taxon>Bacteria</taxon>
        <taxon>Pseudomonadati</taxon>
        <taxon>Pseudomonadota</taxon>
        <taxon>Alphaproteobacteria</taxon>
        <taxon>Sphingomonadales</taxon>
        <taxon>Sphingomonadaceae</taxon>
        <taxon>Novosphingobium</taxon>
    </lineage>
</organism>
<protein>
    <submittedName>
        <fullName evidence="11">M13 family metallopeptidase</fullName>
    </submittedName>
</protein>
<dbReference type="SUPFAM" id="SSF55486">
    <property type="entry name" value="Metalloproteases ('zincins'), catalytic domain"/>
    <property type="match status" value="1"/>
</dbReference>
<dbReference type="Gene3D" id="3.40.390.10">
    <property type="entry name" value="Collagenase (Catalytic Domain)"/>
    <property type="match status" value="1"/>
</dbReference>
<comment type="cofactor">
    <cofactor evidence="1">
        <name>Zn(2+)</name>
        <dbReference type="ChEBI" id="CHEBI:29105"/>
    </cofactor>
</comment>
<evidence type="ECO:0000259" key="9">
    <source>
        <dbReference type="Pfam" id="PF01431"/>
    </source>
</evidence>
<evidence type="ECO:0000256" key="3">
    <source>
        <dbReference type="ARBA" id="ARBA00022670"/>
    </source>
</evidence>